<keyword evidence="4" id="KW-1185">Reference proteome</keyword>
<dbReference type="InterPro" id="IPR043502">
    <property type="entry name" value="DNA/RNA_pol_sf"/>
</dbReference>
<protein>
    <recommendedName>
        <fullName evidence="2">Reverse transcriptase domain-containing protein</fullName>
    </recommendedName>
</protein>
<organism evidence="3 4">
    <name type="scientific">Anolis carolinensis</name>
    <name type="common">Green anole</name>
    <name type="synonym">American chameleon</name>
    <dbReference type="NCBI Taxonomy" id="28377"/>
    <lineage>
        <taxon>Eukaryota</taxon>
        <taxon>Metazoa</taxon>
        <taxon>Chordata</taxon>
        <taxon>Craniata</taxon>
        <taxon>Vertebrata</taxon>
        <taxon>Euteleostomi</taxon>
        <taxon>Lepidosauria</taxon>
        <taxon>Squamata</taxon>
        <taxon>Bifurcata</taxon>
        <taxon>Unidentata</taxon>
        <taxon>Episquamata</taxon>
        <taxon>Toxicofera</taxon>
        <taxon>Iguania</taxon>
        <taxon>Dactyloidae</taxon>
        <taxon>Anolis</taxon>
    </lineage>
</organism>
<sequence>MIKRPRRKRLFPKQKTMTMYDLNRQIKCISNNINGLNSPSKRKAVTNWLIKGKYDIVALQETHVAQKHISHLENPKLGRIFYSADVKKKRGVVLYIKEDIPADLKFRDMEGRFVGVEITIGTQKMLICNIYAPNGPKIQFTKNLREQIAKTEIEHIMVFGDFNGTLDDNMDKTKKDKRSKKGNRGMLPKNMIMMKEEFNLQDIWRYHNPTKRDYTFYSSRHQTWSRIDMVWSTNSIVTKVSDMKILARDKSDHSPIELTLNYKPSSYKWRLDDNLIKSEEDINRYKELTKEFFKINTQDEIKSQIIWDTYKAVIRGYLIQQKARNNKQKYQRINEIGKEIVRKEKQLKMNPKDKSIQEQLKDLKKEKDHMELENIAKKLKFIRQDNFENANRPGAWLARKIRKKRQQQLITKIRGTDKIHTKDEEIIEEFHKFYAQLYKEKQLDYPKIAQYLGKQKLEKITETQRELLNKEITEEEIKKTIKSLKGNKAPGPDGFSASFYKTFQNELSAQLKTIMNQILQGREIPDSWRIADIITIPKENSDPLEVKNYRPISLLNLDYKIFTGILGNRFKNFLNSWISEEQTGFLPGRKMGDNIRCILDIIEYYDKNHQKELALLSIDAEKAFDNLNWGFFKLLFKEIDIGYQFSNAIDKIYESQRARLIINGQTSKEIKIEKGTRQGCPLSPLIFILAIEIHLKNINEDKELKGARIKQKDYKLRAFADDVICIIEEPRKNIQRWIHKLEEFGELAGFHLNKKKTKILTKNITRLNQERLQKSVGIAVTPKIRYLGIWLTHKNAHLLENNYYVKWKEISKDLKNWVNLKISLLGRIALIKMNVLPKLLYLFQNLPIIRSAKIFSTWNKEISKFLWKGKRPRIKNLIMTDSKSRGGFGLPNLRIYFEASALTWALDWALLKNDKLLDLEGSDLRRGWHAYIGYDKRAIEKGFGDHFVRSSIIKVWEKYKPYLYRKIPMWISPLEANQRKILGWQQWPTYKEILIKRGNQHQLKEQEELKKIYPNLTGFQYIQLKEQFVKDSKTGFNENETIWDKLVRNGEKSITILYNTLLEWSTETETVKACMTKWARNIGRQIKFEEWEQIWNVKLKYTYATDLKENWLKIFHRWYITPEKLGLMYPNVQNKCWKCRNQVGSFYHAWWTCEETQKYWKIIHAETQKIIKKSFPLKPEYYLLGITDKDMYLNRNEDILFTYLTTSARILFAKYWKTQAIPSIEEWTTKMDEIYEMDSLTFLIKQHKGKPMKRTDWSLYKEYKQQRNRN</sequence>
<dbReference type="InParanoid" id="A0A803TWS8"/>
<dbReference type="GO" id="GO:0003824">
    <property type="term" value="F:catalytic activity"/>
    <property type="evidence" value="ECO:0007669"/>
    <property type="project" value="InterPro"/>
</dbReference>
<proteinExistence type="predicted"/>
<dbReference type="InterPro" id="IPR000477">
    <property type="entry name" value="RT_dom"/>
</dbReference>
<dbReference type="CDD" id="cd09076">
    <property type="entry name" value="L1-EN"/>
    <property type="match status" value="1"/>
</dbReference>
<keyword evidence="1" id="KW-0175">Coiled coil</keyword>
<feature type="coiled-coil region" evidence="1">
    <location>
        <begin position="353"/>
        <end position="380"/>
    </location>
</feature>
<dbReference type="PANTHER" id="PTHR31635:SF196">
    <property type="entry name" value="REVERSE TRANSCRIPTASE DOMAIN-CONTAINING PROTEIN-RELATED"/>
    <property type="match status" value="1"/>
</dbReference>
<reference evidence="3" key="3">
    <citation type="submission" date="2025-09" db="UniProtKB">
        <authorList>
            <consortium name="Ensembl"/>
        </authorList>
    </citation>
    <scope>IDENTIFICATION</scope>
</reference>
<dbReference type="PANTHER" id="PTHR31635">
    <property type="entry name" value="REVERSE TRANSCRIPTASE DOMAIN-CONTAINING PROTEIN-RELATED"/>
    <property type="match status" value="1"/>
</dbReference>
<evidence type="ECO:0000256" key="1">
    <source>
        <dbReference type="SAM" id="Coils"/>
    </source>
</evidence>
<dbReference type="SUPFAM" id="SSF56672">
    <property type="entry name" value="DNA/RNA polymerases"/>
    <property type="match status" value="1"/>
</dbReference>
<dbReference type="Pfam" id="PF03372">
    <property type="entry name" value="Exo_endo_phos"/>
    <property type="match status" value="1"/>
</dbReference>
<dbReference type="CDD" id="cd01650">
    <property type="entry name" value="RT_nLTR_like"/>
    <property type="match status" value="1"/>
</dbReference>
<dbReference type="GeneTree" id="ENSGT01150000286916"/>
<dbReference type="Pfam" id="PF00078">
    <property type="entry name" value="RVT_1"/>
    <property type="match status" value="1"/>
</dbReference>
<dbReference type="SUPFAM" id="SSF56219">
    <property type="entry name" value="DNase I-like"/>
    <property type="match status" value="1"/>
</dbReference>
<dbReference type="Ensembl" id="ENSACAT00000045575.1">
    <property type="protein sequence ID" value="ENSACAP00000039668.1"/>
    <property type="gene ID" value="ENSACAG00000036878.1"/>
</dbReference>
<dbReference type="PROSITE" id="PS50878">
    <property type="entry name" value="RT_POL"/>
    <property type="match status" value="1"/>
</dbReference>
<reference evidence="3" key="2">
    <citation type="submission" date="2025-08" db="UniProtKB">
        <authorList>
            <consortium name="Ensembl"/>
        </authorList>
    </citation>
    <scope>IDENTIFICATION</scope>
</reference>
<accession>A0A803TWS8</accession>
<dbReference type="Proteomes" id="UP000001646">
    <property type="component" value="Unplaced"/>
</dbReference>
<evidence type="ECO:0000259" key="2">
    <source>
        <dbReference type="PROSITE" id="PS50878"/>
    </source>
</evidence>
<evidence type="ECO:0000313" key="3">
    <source>
        <dbReference type="Ensembl" id="ENSACAP00000039668.1"/>
    </source>
</evidence>
<evidence type="ECO:0000313" key="4">
    <source>
        <dbReference type="Proteomes" id="UP000001646"/>
    </source>
</evidence>
<dbReference type="InterPro" id="IPR005135">
    <property type="entry name" value="Endo/exonuclease/phosphatase"/>
</dbReference>
<dbReference type="AlphaFoldDB" id="A0A803TWS8"/>
<dbReference type="Gene3D" id="3.60.10.10">
    <property type="entry name" value="Endonuclease/exonuclease/phosphatase"/>
    <property type="match status" value="1"/>
</dbReference>
<feature type="domain" description="Reverse transcriptase" evidence="2">
    <location>
        <begin position="517"/>
        <end position="791"/>
    </location>
</feature>
<dbReference type="InterPro" id="IPR036691">
    <property type="entry name" value="Endo/exonu/phosph_ase_sf"/>
</dbReference>
<name>A0A803TWS8_ANOCA</name>
<reference evidence="3" key="1">
    <citation type="submission" date="2009-12" db="EMBL/GenBank/DDBJ databases">
        <title>The Genome Sequence of Anolis carolinensis (Green Anole Lizard).</title>
        <authorList>
            <consortium name="The Genome Sequencing Platform"/>
            <person name="Di Palma F."/>
            <person name="Alfoldi J."/>
            <person name="Heiman D."/>
            <person name="Young S."/>
            <person name="Grabherr M."/>
            <person name="Johnson J."/>
            <person name="Lander E.S."/>
            <person name="Lindblad-Toh K."/>
        </authorList>
    </citation>
    <scope>NUCLEOTIDE SEQUENCE [LARGE SCALE GENOMIC DNA]</scope>
    <source>
        <strain evidence="3">JBL SC #1</strain>
    </source>
</reference>